<dbReference type="EMBL" id="JAVHNQ010000004">
    <property type="protein sequence ID" value="KAK6349973.1"/>
    <property type="molecule type" value="Genomic_DNA"/>
</dbReference>
<feature type="compositionally biased region" description="Basic and acidic residues" evidence="1">
    <location>
        <begin position="411"/>
        <end position="420"/>
    </location>
</feature>
<dbReference type="Pfam" id="PF08208">
    <property type="entry name" value="RNA_polI_A34"/>
    <property type="match status" value="1"/>
</dbReference>
<protein>
    <submittedName>
        <fullName evidence="2">Uncharacterized protein</fullName>
    </submittedName>
</protein>
<organism evidence="2 3">
    <name type="scientific">Orbilia brochopaga</name>
    <dbReference type="NCBI Taxonomy" id="3140254"/>
    <lineage>
        <taxon>Eukaryota</taxon>
        <taxon>Fungi</taxon>
        <taxon>Dikarya</taxon>
        <taxon>Ascomycota</taxon>
        <taxon>Pezizomycotina</taxon>
        <taxon>Orbiliomycetes</taxon>
        <taxon>Orbiliales</taxon>
        <taxon>Orbiliaceae</taxon>
        <taxon>Orbilia</taxon>
    </lineage>
</organism>
<feature type="compositionally biased region" description="Basic and acidic residues" evidence="1">
    <location>
        <begin position="57"/>
        <end position="71"/>
    </location>
</feature>
<feature type="compositionally biased region" description="Acidic residues" evidence="1">
    <location>
        <begin position="324"/>
        <end position="342"/>
    </location>
</feature>
<dbReference type="PANTHER" id="PTHR28155:SF1">
    <property type="entry name" value="DNA-DIRECTED RNA POLYMERASE I SUBUNIT RPA34.5-DOMAIN-CONTAINING PROTEIN"/>
    <property type="match status" value="1"/>
</dbReference>
<feature type="compositionally biased region" description="Acidic residues" evidence="1">
    <location>
        <begin position="34"/>
        <end position="44"/>
    </location>
</feature>
<proteinExistence type="predicted"/>
<dbReference type="InterPro" id="IPR053263">
    <property type="entry name" value="Euk_RPA34_RNAP_subunit"/>
</dbReference>
<feature type="region of interest" description="Disordered" evidence="1">
    <location>
        <begin position="321"/>
        <end position="433"/>
    </location>
</feature>
<feature type="compositionally biased region" description="Low complexity" evidence="1">
    <location>
        <begin position="47"/>
        <end position="56"/>
    </location>
</feature>
<dbReference type="Gene3D" id="6.20.250.70">
    <property type="match status" value="1"/>
</dbReference>
<feature type="region of interest" description="Disordered" evidence="1">
    <location>
        <begin position="1"/>
        <end position="181"/>
    </location>
</feature>
<accession>A0AAV9UW77</accession>
<keyword evidence="3" id="KW-1185">Reference proteome</keyword>
<feature type="compositionally biased region" description="Acidic residues" evidence="1">
    <location>
        <begin position="116"/>
        <end position="125"/>
    </location>
</feature>
<feature type="compositionally biased region" description="Basic residues" evidence="1">
    <location>
        <begin position="421"/>
        <end position="433"/>
    </location>
</feature>
<comment type="caution">
    <text evidence="2">The sequence shown here is derived from an EMBL/GenBank/DDBJ whole genome shotgun (WGS) entry which is preliminary data.</text>
</comment>
<feature type="compositionally biased region" description="Low complexity" evidence="1">
    <location>
        <begin position="1"/>
        <end position="10"/>
    </location>
</feature>
<evidence type="ECO:0000313" key="3">
    <source>
        <dbReference type="Proteomes" id="UP001375240"/>
    </source>
</evidence>
<gene>
    <name evidence="2" type="ORF">TWF696_006227</name>
</gene>
<feature type="compositionally biased region" description="Basic and acidic residues" evidence="1">
    <location>
        <begin position="362"/>
        <end position="373"/>
    </location>
</feature>
<evidence type="ECO:0000313" key="2">
    <source>
        <dbReference type="EMBL" id="KAK6349973.1"/>
    </source>
</evidence>
<dbReference type="PANTHER" id="PTHR28155">
    <property type="entry name" value="ACR243WP"/>
    <property type="match status" value="1"/>
</dbReference>
<feature type="compositionally biased region" description="Basic and acidic residues" evidence="1">
    <location>
        <begin position="392"/>
        <end position="403"/>
    </location>
</feature>
<name>A0AAV9UW77_9PEZI</name>
<feature type="compositionally biased region" description="Acidic residues" evidence="1">
    <location>
        <begin position="136"/>
        <end position="146"/>
    </location>
</feature>
<evidence type="ECO:0000256" key="1">
    <source>
        <dbReference type="SAM" id="MobiDB-lite"/>
    </source>
</evidence>
<reference evidence="2 3" key="1">
    <citation type="submission" date="2019-10" db="EMBL/GenBank/DDBJ databases">
        <authorList>
            <person name="Palmer J.M."/>
        </authorList>
    </citation>
    <scope>NUCLEOTIDE SEQUENCE [LARGE SCALE GENOMIC DNA]</scope>
    <source>
        <strain evidence="2 3">TWF696</strain>
    </source>
</reference>
<dbReference type="AlphaFoldDB" id="A0AAV9UW77"/>
<dbReference type="GO" id="GO:0006360">
    <property type="term" value="P:transcription by RNA polymerase I"/>
    <property type="evidence" value="ECO:0007669"/>
    <property type="project" value="InterPro"/>
</dbReference>
<feature type="region of interest" description="Disordered" evidence="1">
    <location>
        <begin position="272"/>
        <end position="299"/>
    </location>
</feature>
<dbReference type="Proteomes" id="UP001375240">
    <property type="component" value="Unassembled WGS sequence"/>
</dbReference>
<dbReference type="InterPro" id="IPR013240">
    <property type="entry name" value="DNA-dir_RNA_pol1_su_RPA34"/>
</dbReference>
<sequence length="433" mass="46400">MPSKASSSKVAPKKNTKSSKPANPKPLKSSEYVEGSDIDSDESMTDAPAAKPAAPKSAEKTSKKRNRDGSEKVNGASTASKKDKSGKVAAATAELVSKPVNGAAKKGKKVAVVELSSDETSDSESSEAASESAESKEEDDDSESESESSNSEDAAPAKKSNATFKLPLDKDVPKGYTPLDVTVPSSIPSSLEGKQVFLFTAPSQFDFTKVKKIKLHSGADGETVESGDARFTVRRTADAVSSSMKIVLPREGKKGYQLASIDPTAQYVITEAPPSAPAEKQTEKIPAPPPRPQPEGLRMRFMPAGYGEESDALVNAAVLPPMDLVEDGSDDEDEDMVMDDVAVDVAPVAETPKKSKKSSKQKSKEEDEAKPTEDLQEDVPEEPKSSKKSKKEKKEKDSGEVAKKDKKKKKDKLEDEDGKKEKKKKHKKDKAEA</sequence>